<organism evidence="2 3">
    <name type="scientific">Pachysolen tannophilus NRRL Y-2460</name>
    <dbReference type="NCBI Taxonomy" id="669874"/>
    <lineage>
        <taxon>Eukaryota</taxon>
        <taxon>Fungi</taxon>
        <taxon>Dikarya</taxon>
        <taxon>Ascomycota</taxon>
        <taxon>Saccharomycotina</taxon>
        <taxon>Pichiomycetes</taxon>
        <taxon>Pachysolenaceae</taxon>
        <taxon>Pachysolen</taxon>
    </lineage>
</organism>
<evidence type="ECO:0000256" key="1">
    <source>
        <dbReference type="SAM" id="MobiDB-lite"/>
    </source>
</evidence>
<feature type="region of interest" description="Disordered" evidence="1">
    <location>
        <begin position="1"/>
        <end position="25"/>
    </location>
</feature>
<gene>
    <name evidence="2" type="ORF">PACTADRAFT_50762</name>
</gene>
<dbReference type="AlphaFoldDB" id="A0A1E4TT40"/>
<sequence length="73" mass="8042">MNPQYSPLYPGGISGNSPKSEKPAISNLIGGNLDIKHTSEKEDPTLERLRRASYSKGNERPVDSPNETFVLEI</sequence>
<keyword evidence="3" id="KW-1185">Reference proteome</keyword>
<dbReference type="EMBL" id="KV454015">
    <property type="protein sequence ID" value="ODV94915.1"/>
    <property type="molecule type" value="Genomic_DNA"/>
</dbReference>
<accession>A0A1E4TT40</accession>
<name>A0A1E4TT40_PACTA</name>
<proteinExistence type="predicted"/>
<reference evidence="3" key="1">
    <citation type="submission" date="2016-05" db="EMBL/GenBank/DDBJ databases">
        <title>Comparative genomics of biotechnologically important yeasts.</title>
        <authorList>
            <consortium name="DOE Joint Genome Institute"/>
            <person name="Riley R."/>
            <person name="Haridas S."/>
            <person name="Wolfe K.H."/>
            <person name="Lopes M.R."/>
            <person name="Hittinger C.T."/>
            <person name="Goker M."/>
            <person name="Salamov A."/>
            <person name="Wisecaver J."/>
            <person name="Long T.M."/>
            <person name="Aerts A.L."/>
            <person name="Barry K."/>
            <person name="Choi C."/>
            <person name="Clum A."/>
            <person name="Coughlan A.Y."/>
            <person name="Deshpande S."/>
            <person name="Douglass A.P."/>
            <person name="Hanson S.J."/>
            <person name="Klenk H.-P."/>
            <person name="Labutti K."/>
            <person name="Lapidus A."/>
            <person name="Lindquist E."/>
            <person name="Lipzen A."/>
            <person name="Meier-Kolthoff J.P."/>
            <person name="Ohm R.A."/>
            <person name="Otillar R.P."/>
            <person name="Pangilinan J."/>
            <person name="Peng Y."/>
            <person name="Rokas A."/>
            <person name="Rosa C.A."/>
            <person name="Scheuner C."/>
            <person name="Sibirny A.A."/>
            <person name="Slot J.C."/>
            <person name="Stielow J.B."/>
            <person name="Sun H."/>
            <person name="Kurtzman C.P."/>
            <person name="Blackwell M."/>
            <person name="Grigoriev I.V."/>
            <person name="Jeffries T.W."/>
        </authorList>
    </citation>
    <scope>NUCLEOTIDE SEQUENCE [LARGE SCALE GENOMIC DNA]</scope>
    <source>
        <strain evidence="3">NRRL Y-2460</strain>
    </source>
</reference>
<feature type="non-terminal residue" evidence="2">
    <location>
        <position position="73"/>
    </location>
</feature>
<protein>
    <submittedName>
        <fullName evidence="2">Uncharacterized protein</fullName>
    </submittedName>
</protein>
<dbReference type="Proteomes" id="UP000094236">
    <property type="component" value="Unassembled WGS sequence"/>
</dbReference>
<evidence type="ECO:0000313" key="2">
    <source>
        <dbReference type="EMBL" id="ODV94915.1"/>
    </source>
</evidence>
<feature type="region of interest" description="Disordered" evidence="1">
    <location>
        <begin position="53"/>
        <end position="73"/>
    </location>
</feature>
<evidence type="ECO:0000313" key="3">
    <source>
        <dbReference type="Proteomes" id="UP000094236"/>
    </source>
</evidence>